<protein>
    <submittedName>
        <fullName evidence="1">Uncharacterized protein</fullName>
    </submittedName>
</protein>
<comment type="caution">
    <text evidence="1">The sequence shown here is derived from an EMBL/GenBank/DDBJ whole genome shotgun (WGS) entry which is preliminary data.</text>
</comment>
<evidence type="ECO:0000313" key="1">
    <source>
        <dbReference type="EMBL" id="MCG2672826.1"/>
    </source>
</evidence>
<proteinExistence type="predicted"/>
<dbReference type="EMBL" id="JAKLUA010000025">
    <property type="protein sequence ID" value="MCG2672826.1"/>
    <property type="molecule type" value="Genomic_DNA"/>
</dbReference>
<dbReference type="Proteomes" id="UP001139012">
    <property type="component" value="Unassembled WGS sequence"/>
</dbReference>
<organism evidence="1 2">
    <name type="scientific">Bradyrhizobium zhengyangense</name>
    <dbReference type="NCBI Taxonomy" id="2911009"/>
    <lineage>
        <taxon>Bacteria</taxon>
        <taxon>Pseudomonadati</taxon>
        <taxon>Pseudomonadota</taxon>
        <taxon>Alphaproteobacteria</taxon>
        <taxon>Hyphomicrobiales</taxon>
        <taxon>Nitrobacteraceae</taxon>
        <taxon>Bradyrhizobium</taxon>
    </lineage>
</organism>
<accession>A0ABS9M0N3</accession>
<name>A0ABS9M0N3_9BRAD</name>
<evidence type="ECO:0000313" key="2">
    <source>
        <dbReference type="Proteomes" id="UP001139012"/>
    </source>
</evidence>
<reference evidence="1" key="1">
    <citation type="submission" date="2022-01" db="EMBL/GenBank/DDBJ databases">
        <title>Genome sequnece data of strain Bradyrhizobium sp. nov.</title>
        <authorList>
            <person name="Zhang J."/>
        </authorList>
    </citation>
    <scope>NUCLEOTIDE SEQUENCE</scope>
    <source>
        <strain evidence="1">WYCCWR 12774</strain>
    </source>
</reference>
<gene>
    <name evidence="1" type="ORF">L6637_38475</name>
</gene>
<keyword evidence="2" id="KW-1185">Reference proteome</keyword>
<dbReference type="RefSeq" id="WP_237874026.1">
    <property type="nucleotide sequence ID" value="NZ_JAKLUA010000025.1"/>
</dbReference>
<sequence>MLDWLPDQLRVVRLTHPKYTARALQQGDANGRTGTGASWWLATPVLLACNQQILRSSVLLTAADSRLLRCRSLPSDARWLVGGACWTLEGLRESQCKTVFGARFICSLMTCRSP</sequence>